<keyword evidence="3" id="KW-1185">Reference proteome</keyword>
<evidence type="ECO:0000256" key="1">
    <source>
        <dbReference type="SAM" id="MobiDB-lite"/>
    </source>
</evidence>
<protein>
    <submittedName>
        <fullName evidence="2">Uncharacterized protein</fullName>
    </submittedName>
</protein>
<gene>
    <name evidence="2" type="ORF">RMSM_06594</name>
</gene>
<accession>M5RAS4</accession>
<reference evidence="2 3" key="1">
    <citation type="journal article" date="2013" name="Mar. Genomics">
        <title>Expression of sulfatases in Rhodopirellula baltica and the diversity of sulfatases in the genus Rhodopirellula.</title>
        <authorList>
            <person name="Wegner C.E."/>
            <person name="Richter-Heitmann T."/>
            <person name="Klindworth A."/>
            <person name="Klockow C."/>
            <person name="Richter M."/>
            <person name="Achstetter T."/>
            <person name="Glockner F.O."/>
            <person name="Harder J."/>
        </authorList>
    </citation>
    <scope>NUCLEOTIDE SEQUENCE [LARGE SCALE GENOMIC DNA]</scope>
    <source>
        <strain evidence="2 3">SM1</strain>
    </source>
</reference>
<evidence type="ECO:0000313" key="3">
    <source>
        <dbReference type="Proteomes" id="UP000011991"/>
    </source>
</evidence>
<dbReference type="AlphaFoldDB" id="M5RAS4"/>
<dbReference type="Proteomes" id="UP000011991">
    <property type="component" value="Unassembled WGS sequence"/>
</dbReference>
<dbReference type="PATRIC" id="fig|1265738.3.peg.6581"/>
<sequence length="276" mass="29572">MQPDFLAHRSTSQVEFADTIREVVTSALRERSIFSRGCRPMPLRKLWNSICGRTHGATENAAAAESAAPMPRETRQSGQAVSNTSKSASATASKHSAAAKPVASSVAAQPAAAKPARGILGFGSRNVEPALCKLLKPLKIGSLLEVGVDDGARALAIVATVQASNPETKLRYCAIDAFEMGEGPVTLMQFHQRVRGEGVSPQIFPDSIDNGLIRVCHTIGRVDVVVIGAATDKWQNPNTIAMLRRVCHPETIVFYSENGKWERFADTTAPAIRKAA</sequence>
<feature type="region of interest" description="Disordered" evidence="1">
    <location>
        <begin position="61"/>
        <end position="96"/>
    </location>
</feature>
<comment type="caution">
    <text evidence="2">The sequence shown here is derived from an EMBL/GenBank/DDBJ whole genome shotgun (WGS) entry which is preliminary data.</text>
</comment>
<organism evidence="2 3">
    <name type="scientific">Rhodopirellula maiorica SM1</name>
    <dbReference type="NCBI Taxonomy" id="1265738"/>
    <lineage>
        <taxon>Bacteria</taxon>
        <taxon>Pseudomonadati</taxon>
        <taxon>Planctomycetota</taxon>
        <taxon>Planctomycetia</taxon>
        <taxon>Pirellulales</taxon>
        <taxon>Pirellulaceae</taxon>
        <taxon>Novipirellula</taxon>
    </lineage>
</organism>
<proteinExistence type="predicted"/>
<feature type="compositionally biased region" description="Low complexity" evidence="1">
    <location>
        <begin position="82"/>
        <end position="96"/>
    </location>
</feature>
<dbReference type="EMBL" id="ANOG01000953">
    <property type="protein sequence ID" value="EMI16475.1"/>
    <property type="molecule type" value="Genomic_DNA"/>
</dbReference>
<evidence type="ECO:0000313" key="2">
    <source>
        <dbReference type="EMBL" id="EMI16475.1"/>
    </source>
</evidence>
<name>M5RAS4_9BACT</name>